<evidence type="ECO:0000256" key="11">
    <source>
        <dbReference type="ARBA" id="ARBA00023136"/>
    </source>
</evidence>
<feature type="transmembrane region" description="Helical" evidence="12">
    <location>
        <begin position="349"/>
        <end position="369"/>
    </location>
</feature>
<evidence type="ECO:0000256" key="3">
    <source>
        <dbReference type="ARBA" id="ARBA00022448"/>
    </source>
</evidence>
<keyword evidence="16" id="KW-1185">Reference proteome</keyword>
<feature type="transmembrane region" description="Helical" evidence="12">
    <location>
        <begin position="299"/>
        <end position="328"/>
    </location>
</feature>
<feature type="transmembrane region" description="Helical" evidence="12">
    <location>
        <begin position="180"/>
        <end position="201"/>
    </location>
</feature>
<dbReference type="HAMAP" id="MF_01522">
    <property type="entry name" value="Kup"/>
    <property type="match status" value="1"/>
</dbReference>
<sequence>MSSDISATPTVAHPLRAALVVGALGVVFGDLGTSPIYTVQTVFDPHDPHPIAPTVDNVYGVVSLIFWSVMIIVTVTYVLLAMRADNDGEGGILALMTLLKRWITEINPRVFGILAGLGVLGAALFLGDSIITPAISVLSAVEGLKVVDPALHSWVVPLTAAIVFVLFLAQKFGSGRVGRFFGPVMVLWFAVISILGIRGITTEPGILRALSPMYAFTFVTGHFHIAFFALAAVVLAVTGAEALYADMGHFGRQPISVAWLFIVAPALTLCYLGQGALVVHDPSNLSAPFFLLSPDWAQIPLVVLTTMATVIAAQAVISGAFSVAAQAAQLGYMPRLRLVHTSDRQYGQVYVPWLNWFLMVSVITLVFAFRSSDALAYAYGMAVTGTIAITTVLFFVVARHRWHAPWWALVPSALILLTVDLLFFGANITKFVHGAWLPMVMALAAFIVMTTWRRGRLFVGARRSTLEGPLPDFLVSLRSRQGIETVDGTAVFLNRDPKSAPLAFRSNVEHNRVRHRHVLIVAVQVATVPRIDDADRFVKRDLGDDNPGIDGLTIRFGYAESPDIPATLARYRDLPAGVDLDGATYFLSTVEMRLSDEPGLPTWRKRVFLASSHVASDASDHFSLPREQLVVLGARIPV</sequence>
<evidence type="ECO:0000313" key="16">
    <source>
        <dbReference type="Proteomes" id="UP000063789"/>
    </source>
</evidence>
<dbReference type="PANTHER" id="PTHR30540:SF79">
    <property type="entry name" value="LOW AFFINITY POTASSIUM TRANSPORT SYSTEM PROTEIN KUP"/>
    <property type="match status" value="1"/>
</dbReference>
<feature type="transmembrane region" description="Helical" evidence="12">
    <location>
        <begin position="110"/>
        <end position="131"/>
    </location>
</feature>
<feature type="domain" description="K+ potassium transporter C-terminal" evidence="14">
    <location>
        <begin position="488"/>
        <end position="636"/>
    </location>
</feature>
<evidence type="ECO:0000256" key="10">
    <source>
        <dbReference type="ARBA" id="ARBA00023065"/>
    </source>
</evidence>
<dbReference type="RefSeq" id="WP_062391747.1">
    <property type="nucleotide sequence ID" value="NZ_CP011853.1"/>
</dbReference>
<comment type="similarity">
    <text evidence="2 12">Belongs to the HAK/KUP transporter (TC 2.A.72) family.</text>
</comment>
<dbReference type="Pfam" id="PF02705">
    <property type="entry name" value="K_trans"/>
    <property type="match status" value="1"/>
</dbReference>
<dbReference type="InterPro" id="IPR023051">
    <property type="entry name" value="Kup"/>
</dbReference>
<keyword evidence="9 12" id="KW-1133">Transmembrane helix</keyword>
<evidence type="ECO:0000256" key="5">
    <source>
        <dbReference type="ARBA" id="ARBA00022538"/>
    </source>
</evidence>
<dbReference type="OrthoDB" id="9805577at2"/>
<keyword evidence="10 12" id="KW-0406">Ion transport</keyword>
<gene>
    <name evidence="12" type="primary">kup</name>
    <name evidence="15" type="ORF">ACH46_03760</name>
</gene>
<keyword evidence="3 12" id="KW-0813">Transport</keyword>
<dbReference type="Pfam" id="PF22776">
    <property type="entry name" value="K_trans_C"/>
    <property type="match status" value="1"/>
</dbReference>
<feature type="transmembrane region" description="Helical" evidence="12">
    <location>
        <begin position="431"/>
        <end position="452"/>
    </location>
</feature>
<dbReference type="EMBL" id="CP011853">
    <property type="protein sequence ID" value="ALG83786.1"/>
    <property type="molecule type" value="Genomic_DNA"/>
</dbReference>
<dbReference type="InterPro" id="IPR053952">
    <property type="entry name" value="K_trans_C"/>
</dbReference>
<reference evidence="16" key="1">
    <citation type="submission" date="2015-06" db="EMBL/GenBank/DDBJ databases">
        <title>Complete genome sequence and metabolic analysis of phthalate degradation pathway in Gordonia sp. QH-11.</title>
        <authorList>
            <person name="Jin D."/>
            <person name="Kong X."/>
            <person name="Bai Z."/>
        </authorList>
    </citation>
    <scope>NUCLEOTIDE SEQUENCE [LARGE SCALE GENOMIC DNA]</scope>
    <source>
        <strain evidence="16">QH-11</strain>
    </source>
</reference>
<dbReference type="Proteomes" id="UP000063789">
    <property type="component" value="Chromosome"/>
</dbReference>
<feature type="transmembrane region" description="Helical" evidence="12">
    <location>
        <begin position="375"/>
        <end position="397"/>
    </location>
</feature>
<keyword evidence="4 12" id="KW-1003">Cell membrane</keyword>
<keyword evidence="5 12" id="KW-0633">Potassium transport</keyword>
<evidence type="ECO:0000256" key="6">
    <source>
        <dbReference type="ARBA" id="ARBA00022692"/>
    </source>
</evidence>
<dbReference type="PANTHER" id="PTHR30540">
    <property type="entry name" value="OSMOTIC STRESS POTASSIUM TRANSPORTER"/>
    <property type="match status" value="1"/>
</dbReference>
<name>A0A0N9MM77_9ACTN</name>
<dbReference type="GO" id="GO:0005886">
    <property type="term" value="C:plasma membrane"/>
    <property type="evidence" value="ECO:0007669"/>
    <property type="project" value="UniProtKB-SubCell"/>
</dbReference>
<dbReference type="InterPro" id="IPR003855">
    <property type="entry name" value="K+_transporter"/>
</dbReference>
<accession>A0A0N9MM77</accession>
<dbReference type="GO" id="GO:0015079">
    <property type="term" value="F:potassium ion transmembrane transporter activity"/>
    <property type="evidence" value="ECO:0007669"/>
    <property type="project" value="UniProtKB-UniRule"/>
</dbReference>
<feature type="transmembrane region" description="Helical" evidence="12">
    <location>
        <begin position="257"/>
        <end position="279"/>
    </location>
</feature>
<dbReference type="GO" id="GO:0015293">
    <property type="term" value="F:symporter activity"/>
    <property type="evidence" value="ECO:0007669"/>
    <property type="project" value="UniProtKB-UniRule"/>
</dbReference>
<evidence type="ECO:0000256" key="12">
    <source>
        <dbReference type="HAMAP-Rule" id="MF_01522"/>
    </source>
</evidence>
<evidence type="ECO:0000256" key="2">
    <source>
        <dbReference type="ARBA" id="ARBA00007019"/>
    </source>
</evidence>
<evidence type="ECO:0000259" key="13">
    <source>
        <dbReference type="Pfam" id="PF02705"/>
    </source>
</evidence>
<protein>
    <recommendedName>
        <fullName evidence="12">Probable potassium transport system protein Kup</fullName>
    </recommendedName>
</protein>
<feature type="transmembrane region" description="Helical" evidence="12">
    <location>
        <begin position="221"/>
        <end position="245"/>
    </location>
</feature>
<comment type="function">
    <text evidence="12">Transport of potassium into the cell. Likely operates as a K(+):H(+) symporter.</text>
</comment>
<comment type="catalytic activity">
    <reaction evidence="12">
        <text>K(+)(in) + H(+)(in) = K(+)(out) + H(+)(out)</text>
        <dbReference type="Rhea" id="RHEA:28490"/>
        <dbReference type="ChEBI" id="CHEBI:15378"/>
        <dbReference type="ChEBI" id="CHEBI:29103"/>
    </reaction>
</comment>
<evidence type="ECO:0000313" key="15">
    <source>
        <dbReference type="EMBL" id="ALG83786.1"/>
    </source>
</evidence>
<keyword evidence="8 12" id="KW-0630">Potassium</keyword>
<reference evidence="15 16" key="2">
    <citation type="journal article" date="2017" name="Int. J. Syst. Evol. Microbiol.">
        <title>Gordonia phthalatica sp. nov., a di-n-butyl phthalate-degrading bacterium isolated from activated sludge.</title>
        <authorList>
            <person name="Jin D."/>
            <person name="Kong X."/>
            <person name="Jia M."/>
            <person name="Yu X."/>
            <person name="Wang X."/>
            <person name="Zhuang X."/>
            <person name="Deng Y."/>
            <person name="Bai Z."/>
        </authorList>
    </citation>
    <scope>NUCLEOTIDE SEQUENCE [LARGE SCALE GENOMIC DNA]</scope>
    <source>
        <strain evidence="15 16">QH-11</strain>
    </source>
</reference>
<keyword evidence="11 12" id="KW-0472">Membrane</keyword>
<feature type="transmembrane region" description="Helical" evidence="12">
    <location>
        <begin position="151"/>
        <end position="168"/>
    </location>
</feature>
<proteinExistence type="inferred from homology"/>
<comment type="subcellular location">
    <subcellularLocation>
        <location evidence="12">Cell membrane</location>
        <topology evidence="12">Multi-pass membrane protein</topology>
    </subcellularLocation>
    <subcellularLocation>
        <location evidence="1">Membrane</location>
        <topology evidence="1">Multi-pass membrane protein</topology>
    </subcellularLocation>
</comment>
<dbReference type="AlphaFoldDB" id="A0A0N9MM77"/>
<keyword evidence="6 12" id="KW-0812">Transmembrane</keyword>
<feature type="transmembrane region" description="Helical" evidence="12">
    <location>
        <begin position="404"/>
        <end position="425"/>
    </location>
</feature>
<feature type="transmembrane region" description="Helical" evidence="12">
    <location>
        <begin position="58"/>
        <end position="80"/>
    </location>
</feature>
<evidence type="ECO:0000256" key="7">
    <source>
        <dbReference type="ARBA" id="ARBA00022847"/>
    </source>
</evidence>
<dbReference type="PATRIC" id="fig|1136941.3.peg.764"/>
<evidence type="ECO:0000256" key="1">
    <source>
        <dbReference type="ARBA" id="ARBA00004141"/>
    </source>
</evidence>
<organism evidence="15 16">
    <name type="scientific">Gordonia phthalatica</name>
    <dbReference type="NCBI Taxonomy" id="1136941"/>
    <lineage>
        <taxon>Bacteria</taxon>
        <taxon>Bacillati</taxon>
        <taxon>Actinomycetota</taxon>
        <taxon>Actinomycetes</taxon>
        <taxon>Mycobacteriales</taxon>
        <taxon>Gordoniaceae</taxon>
        <taxon>Gordonia</taxon>
    </lineage>
</organism>
<dbReference type="KEGG" id="goq:ACH46_03760"/>
<keyword evidence="7 12" id="KW-0769">Symport</keyword>
<dbReference type="InterPro" id="IPR053951">
    <property type="entry name" value="K_trans_N"/>
</dbReference>
<feature type="domain" description="K+ potassium transporter integral membrane" evidence="13">
    <location>
        <begin position="20"/>
        <end position="459"/>
    </location>
</feature>
<evidence type="ECO:0000256" key="4">
    <source>
        <dbReference type="ARBA" id="ARBA00022475"/>
    </source>
</evidence>
<evidence type="ECO:0000256" key="9">
    <source>
        <dbReference type="ARBA" id="ARBA00022989"/>
    </source>
</evidence>
<evidence type="ECO:0000256" key="8">
    <source>
        <dbReference type="ARBA" id="ARBA00022958"/>
    </source>
</evidence>
<evidence type="ECO:0000259" key="14">
    <source>
        <dbReference type="Pfam" id="PF22776"/>
    </source>
</evidence>